<proteinExistence type="predicted"/>
<name>A0A0L0C4G3_LUCCU</name>
<organism evidence="2 3">
    <name type="scientific">Lucilia cuprina</name>
    <name type="common">Green bottle fly</name>
    <name type="synonym">Australian sheep blowfly</name>
    <dbReference type="NCBI Taxonomy" id="7375"/>
    <lineage>
        <taxon>Eukaryota</taxon>
        <taxon>Metazoa</taxon>
        <taxon>Ecdysozoa</taxon>
        <taxon>Arthropoda</taxon>
        <taxon>Hexapoda</taxon>
        <taxon>Insecta</taxon>
        <taxon>Pterygota</taxon>
        <taxon>Neoptera</taxon>
        <taxon>Endopterygota</taxon>
        <taxon>Diptera</taxon>
        <taxon>Brachycera</taxon>
        <taxon>Muscomorpha</taxon>
        <taxon>Oestroidea</taxon>
        <taxon>Calliphoridae</taxon>
        <taxon>Luciliinae</taxon>
        <taxon>Lucilia</taxon>
    </lineage>
</organism>
<comment type="caution">
    <text evidence="2">The sequence shown here is derived from an EMBL/GenBank/DDBJ whole genome shotgun (WGS) entry which is preliminary data.</text>
</comment>
<dbReference type="AlphaFoldDB" id="A0A0L0C4G3"/>
<evidence type="ECO:0000313" key="2">
    <source>
        <dbReference type="EMBL" id="KNC27126.1"/>
    </source>
</evidence>
<gene>
    <name evidence="2" type="ORF">FF38_12676</name>
</gene>
<dbReference type="EMBL" id="JRES01000933">
    <property type="protein sequence ID" value="KNC27126.1"/>
    <property type="molecule type" value="Genomic_DNA"/>
</dbReference>
<keyword evidence="1" id="KW-0732">Signal</keyword>
<accession>A0A0L0C4G3</accession>
<evidence type="ECO:0000256" key="1">
    <source>
        <dbReference type="SAM" id="SignalP"/>
    </source>
</evidence>
<dbReference type="OrthoDB" id="7982946at2759"/>
<feature type="signal peptide" evidence="1">
    <location>
        <begin position="1"/>
        <end position="22"/>
    </location>
</feature>
<sequence length="384" mass="46577">MKLLYTALIWGLIQIFTNKTLAATNNSTNQTIIGSKKELVILYENELELLAKEFCEKAKLLSEKLLQDLKIQQANIPLIKEFKENITEFLYNYDFYQRHQLYNDLLMKFIKSTIHYYLQDLSPTKDSQYILDLLKKLQYDELCDEYELKFQKLIKEKFLPKFEKLQTQLLRSNSKKSRSFLNWYNNLKKCQDYKCYYKYFNKFINIITAAKKQLLDYIRQELENINIYFITTAYYISKGVIKDPLILQLSPAVRQQFTKDINDFLTQYENNQDVLQLYDLKDFFQNNISQKYYYNTEDISLSDDQLLEQIFDNQKLNEFQFTYETKFNRFLEQGLYGKFQKYKTSLNRRALMREQPLFEWFEHLLNLRSYGERYKEFGNLIKLI</sequence>
<feature type="chain" id="PRO_5005535775" evidence="1">
    <location>
        <begin position="23"/>
        <end position="384"/>
    </location>
</feature>
<dbReference type="Proteomes" id="UP000037069">
    <property type="component" value="Unassembled WGS sequence"/>
</dbReference>
<keyword evidence="3" id="KW-1185">Reference proteome</keyword>
<protein>
    <submittedName>
        <fullName evidence="2">Uncharacterized protein</fullName>
    </submittedName>
</protein>
<reference evidence="2 3" key="1">
    <citation type="journal article" date="2015" name="Nat. Commun.">
        <title>Lucilia cuprina genome unlocks parasitic fly biology to underpin future interventions.</title>
        <authorList>
            <person name="Anstead C.A."/>
            <person name="Korhonen P.K."/>
            <person name="Young N.D."/>
            <person name="Hall R.S."/>
            <person name="Jex A.R."/>
            <person name="Murali S.C."/>
            <person name="Hughes D.S."/>
            <person name="Lee S.F."/>
            <person name="Perry T."/>
            <person name="Stroehlein A.J."/>
            <person name="Ansell B.R."/>
            <person name="Breugelmans B."/>
            <person name="Hofmann A."/>
            <person name="Qu J."/>
            <person name="Dugan S."/>
            <person name="Lee S.L."/>
            <person name="Chao H."/>
            <person name="Dinh H."/>
            <person name="Han Y."/>
            <person name="Doddapaneni H.V."/>
            <person name="Worley K.C."/>
            <person name="Muzny D.M."/>
            <person name="Ioannidis P."/>
            <person name="Waterhouse R.M."/>
            <person name="Zdobnov E.M."/>
            <person name="James P.J."/>
            <person name="Bagnall N.H."/>
            <person name="Kotze A.C."/>
            <person name="Gibbs R.A."/>
            <person name="Richards S."/>
            <person name="Batterham P."/>
            <person name="Gasser R.B."/>
        </authorList>
    </citation>
    <scope>NUCLEOTIDE SEQUENCE [LARGE SCALE GENOMIC DNA]</scope>
    <source>
        <strain evidence="2 3">LS</strain>
        <tissue evidence="2">Full body</tissue>
    </source>
</reference>
<evidence type="ECO:0000313" key="3">
    <source>
        <dbReference type="Proteomes" id="UP000037069"/>
    </source>
</evidence>